<feature type="signal peptide" evidence="6">
    <location>
        <begin position="1"/>
        <end position="27"/>
    </location>
</feature>
<dbReference type="PANTHER" id="PTHR10543">
    <property type="entry name" value="BETA-CAROTENE DIOXYGENASE"/>
    <property type="match status" value="1"/>
</dbReference>
<evidence type="ECO:0000256" key="5">
    <source>
        <dbReference type="PIRSR" id="PIRSR604294-1"/>
    </source>
</evidence>
<comment type="caution">
    <text evidence="7">The sequence shown here is derived from an EMBL/GenBank/DDBJ whole genome shotgun (WGS) entry which is preliminary data.</text>
</comment>
<reference evidence="7 8" key="1">
    <citation type="journal article" date="2010" name="J. Bacteriol.">
        <title>Genome sequence of the oligotrophic marine Gammaproteobacterium HTCC2143, isolated from the Oregon Coast.</title>
        <authorList>
            <person name="Oh H.M."/>
            <person name="Kang I."/>
            <person name="Ferriera S."/>
            <person name="Giovannoni S.J."/>
            <person name="Cho J.C."/>
        </authorList>
    </citation>
    <scope>NUCLEOTIDE SEQUENCE [LARGE SCALE GENOMIC DNA]</scope>
    <source>
        <strain evidence="7 8">HTCC2143</strain>
    </source>
</reference>
<keyword evidence="4 5" id="KW-0408">Iron</keyword>
<dbReference type="InterPro" id="IPR006311">
    <property type="entry name" value="TAT_signal"/>
</dbReference>
<feature type="chain" id="PRO_5002630637" evidence="6">
    <location>
        <begin position="28"/>
        <end position="511"/>
    </location>
</feature>
<keyword evidence="6" id="KW-0732">Signal</keyword>
<keyword evidence="8" id="KW-1185">Reference proteome</keyword>
<feature type="binding site" evidence="5">
    <location>
        <position position="209"/>
    </location>
    <ligand>
        <name>Fe cation</name>
        <dbReference type="ChEBI" id="CHEBI:24875"/>
        <note>catalytic</note>
    </ligand>
</feature>
<evidence type="ECO:0000256" key="6">
    <source>
        <dbReference type="SAM" id="SignalP"/>
    </source>
</evidence>
<dbReference type="GO" id="GO:0046872">
    <property type="term" value="F:metal ion binding"/>
    <property type="evidence" value="ECO:0007669"/>
    <property type="project" value="UniProtKB-KW"/>
</dbReference>
<dbReference type="GO" id="GO:0016121">
    <property type="term" value="P:carotene catabolic process"/>
    <property type="evidence" value="ECO:0007669"/>
    <property type="project" value="TreeGrafter"/>
</dbReference>
<evidence type="ECO:0000256" key="1">
    <source>
        <dbReference type="ARBA" id="ARBA00006787"/>
    </source>
</evidence>
<dbReference type="InterPro" id="IPR004294">
    <property type="entry name" value="Carotenoid_Oase"/>
</dbReference>
<dbReference type="OrthoDB" id="6636843at2"/>
<dbReference type="GO" id="GO:0010436">
    <property type="term" value="F:carotenoid dioxygenase activity"/>
    <property type="evidence" value="ECO:0007669"/>
    <property type="project" value="TreeGrafter"/>
</dbReference>
<dbReference type="eggNOG" id="COG3670">
    <property type="taxonomic scope" value="Bacteria"/>
</dbReference>
<dbReference type="EMBL" id="AAVT01000001">
    <property type="protein sequence ID" value="EAW33143.1"/>
    <property type="molecule type" value="Genomic_DNA"/>
</dbReference>
<protein>
    <submittedName>
        <fullName evidence="7">Probable dioxygenase signal peptide protein</fullName>
    </submittedName>
</protein>
<keyword evidence="3" id="KW-0560">Oxidoreductase</keyword>
<dbReference type="PROSITE" id="PS51318">
    <property type="entry name" value="TAT"/>
    <property type="match status" value="1"/>
</dbReference>
<evidence type="ECO:0000313" key="8">
    <source>
        <dbReference type="Proteomes" id="UP000004931"/>
    </source>
</evidence>
<dbReference type="Proteomes" id="UP000004931">
    <property type="component" value="Unassembled WGS sequence"/>
</dbReference>
<comment type="cofactor">
    <cofactor evidence="5">
        <name>Fe(2+)</name>
        <dbReference type="ChEBI" id="CHEBI:29033"/>
    </cofactor>
    <text evidence="5">Binds 1 Fe(2+) ion per subunit.</text>
</comment>
<name>A0YAI9_9GAMM</name>
<evidence type="ECO:0000256" key="4">
    <source>
        <dbReference type="ARBA" id="ARBA00023004"/>
    </source>
</evidence>
<organism evidence="7 8">
    <name type="scientific">marine gamma proteobacterium HTCC2143</name>
    <dbReference type="NCBI Taxonomy" id="247633"/>
    <lineage>
        <taxon>Bacteria</taxon>
        <taxon>Pseudomonadati</taxon>
        <taxon>Pseudomonadota</taxon>
        <taxon>Gammaproteobacteria</taxon>
        <taxon>Cellvibrionales</taxon>
        <taxon>Spongiibacteraceae</taxon>
        <taxon>BD1-7 clade</taxon>
    </lineage>
</organism>
<proteinExistence type="inferred from homology"/>
<dbReference type="Pfam" id="PF03055">
    <property type="entry name" value="RPE65"/>
    <property type="match status" value="1"/>
</dbReference>
<keyword evidence="2 5" id="KW-0479">Metal-binding</keyword>
<accession>A0YAI9</accession>
<evidence type="ECO:0000313" key="7">
    <source>
        <dbReference type="EMBL" id="EAW33143.1"/>
    </source>
</evidence>
<evidence type="ECO:0000256" key="2">
    <source>
        <dbReference type="ARBA" id="ARBA00022723"/>
    </source>
</evidence>
<dbReference type="PANTHER" id="PTHR10543:SF89">
    <property type="entry name" value="CAROTENOID 9,10(9',10')-CLEAVAGE DIOXYGENASE 1"/>
    <property type="match status" value="1"/>
</dbReference>
<sequence length="511" mass="57224">MNMNRRRFLTVGAIGAAAGVLPLSALSNVGAAATKRSWSAAFKDALEQRPWLAGYKSVASDSFQGRAEIRGRWPADLKGTLFRNGPARHEIGNFRYQHWFDGDGMLHGYRMSEEGVTHSAQMIQTHKYKAERAADRALYPGFGTIPPNPSAVTSADTMNSGNISVLPHHGKLLALWEAGSPWEMDADTLDTKGIYRFSEKTAGVPFSAHPRVEPDGTLWNFGYVSGANLIVLWHLDKNGRVIKMGKVASDPISMPHDFIVTTKHIVLMMPPLNYQRRESSFLDSHDWQPELPTRVLVVDKNDFSNFHWLELPSQWVFHFGNGWEDHSGVIRFDGAREPSPVNMLTNFRDVMRGDLVGLSPSHHHQYRIDTKTWRAEEERIFAPNIYTEFPVIDPRVSCRQNKRLIMMSADDQSLPIHGNLNRTSTFDIESGKFSSYRYDDSQIPEEHLFVPKSGSAVETAGWIVGTAHDWKRQLTVLNVFNVDAVDAGPIATATLPYSMPLGLHGKFVASA</sequence>
<comment type="similarity">
    <text evidence="1">Belongs to the carotenoid oxygenase family.</text>
</comment>
<feature type="binding site" evidence="5">
    <location>
        <position position="318"/>
    </location>
    <ligand>
        <name>Fe cation</name>
        <dbReference type="ChEBI" id="CHEBI:24875"/>
        <note>catalytic</note>
    </ligand>
</feature>
<gene>
    <name evidence="7" type="ORF">GP2143_17846</name>
</gene>
<evidence type="ECO:0000256" key="3">
    <source>
        <dbReference type="ARBA" id="ARBA00023002"/>
    </source>
</evidence>
<feature type="binding site" evidence="5">
    <location>
        <position position="504"/>
    </location>
    <ligand>
        <name>Fe cation</name>
        <dbReference type="ChEBI" id="CHEBI:24875"/>
        <note>catalytic</note>
    </ligand>
</feature>
<keyword evidence="7" id="KW-0223">Dioxygenase</keyword>
<dbReference type="AlphaFoldDB" id="A0YAI9"/>
<feature type="binding site" evidence="5">
    <location>
        <position position="256"/>
    </location>
    <ligand>
        <name>Fe cation</name>
        <dbReference type="ChEBI" id="CHEBI:24875"/>
        <note>catalytic</note>
    </ligand>
</feature>
<dbReference type="STRING" id="247633.GP2143_17846"/>